<comment type="caution">
    <text evidence="3">The sequence shown here is derived from an EMBL/GenBank/DDBJ whole genome shotgun (WGS) entry which is preliminary data.</text>
</comment>
<feature type="region of interest" description="Disordered" evidence="1">
    <location>
        <begin position="80"/>
        <end position="112"/>
    </location>
</feature>
<dbReference type="AlphaFoldDB" id="A0A0J7K8S8"/>
<protein>
    <submittedName>
        <fullName evidence="3">Myotubularin-related protein 9</fullName>
    </submittedName>
</protein>
<name>A0A0J7K8S8_LASNI</name>
<gene>
    <name evidence="3" type="ORF">RF55_14255</name>
</gene>
<dbReference type="Proteomes" id="UP000036403">
    <property type="component" value="Unassembled WGS sequence"/>
</dbReference>
<dbReference type="PaxDb" id="67767-A0A0J7K8S8"/>
<feature type="domain" description="Myotubularin phosphatase" evidence="2">
    <location>
        <begin position="1"/>
        <end position="38"/>
    </location>
</feature>
<reference evidence="3 4" key="1">
    <citation type="submission" date="2015-04" db="EMBL/GenBank/DDBJ databases">
        <title>Lasius niger genome sequencing.</title>
        <authorList>
            <person name="Konorov E.A."/>
            <person name="Nikitin M.A."/>
            <person name="Kirill M.V."/>
            <person name="Chang P."/>
        </authorList>
    </citation>
    <scope>NUCLEOTIDE SEQUENCE [LARGE SCALE GENOMIC DNA]</scope>
    <source>
        <tissue evidence="3">Whole</tissue>
    </source>
</reference>
<dbReference type="PROSITE" id="PS51339">
    <property type="entry name" value="PPASE_MYOTUBULARIN"/>
    <property type="match status" value="1"/>
</dbReference>
<evidence type="ECO:0000256" key="1">
    <source>
        <dbReference type="SAM" id="MobiDB-lite"/>
    </source>
</evidence>
<evidence type="ECO:0000259" key="2">
    <source>
        <dbReference type="PROSITE" id="PS51339"/>
    </source>
</evidence>
<feature type="compositionally biased region" description="Basic and acidic residues" evidence="1">
    <location>
        <begin position="80"/>
        <end position="101"/>
    </location>
</feature>
<evidence type="ECO:0000313" key="3">
    <source>
        <dbReference type="EMBL" id="KMQ86704.1"/>
    </source>
</evidence>
<dbReference type="STRING" id="67767.A0A0J7K8S8"/>
<dbReference type="OrthoDB" id="271628at2759"/>
<keyword evidence="4" id="KW-1185">Reference proteome</keyword>
<accession>A0A0J7K8S8</accession>
<evidence type="ECO:0000313" key="4">
    <source>
        <dbReference type="Proteomes" id="UP000036403"/>
    </source>
</evidence>
<dbReference type="EMBL" id="LBMM01011677">
    <property type="protein sequence ID" value="KMQ86704.1"/>
    <property type="molecule type" value="Genomic_DNA"/>
</dbReference>
<dbReference type="InterPro" id="IPR010569">
    <property type="entry name" value="Myotubularin-like_Pase_dom"/>
</dbReference>
<organism evidence="3 4">
    <name type="scientific">Lasius niger</name>
    <name type="common">Black garden ant</name>
    <dbReference type="NCBI Taxonomy" id="67767"/>
    <lineage>
        <taxon>Eukaryota</taxon>
        <taxon>Metazoa</taxon>
        <taxon>Ecdysozoa</taxon>
        <taxon>Arthropoda</taxon>
        <taxon>Hexapoda</taxon>
        <taxon>Insecta</taxon>
        <taxon>Pterygota</taxon>
        <taxon>Neoptera</taxon>
        <taxon>Endopterygota</taxon>
        <taxon>Hymenoptera</taxon>
        <taxon>Apocrita</taxon>
        <taxon>Aculeata</taxon>
        <taxon>Formicoidea</taxon>
        <taxon>Formicidae</taxon>
        <taxon>Formicinae</taxon>
        <taxon>Lasius</taxon>
        <taxon>Lasius</taxon>
    </lineage>
</organism>
<proteinExistence type="predicted"/>
<sequence length="112" mass="12655">MNQPDVLEQWINPLYEPNPGVIWPSVAPISIKLWRELYLAHTNAASWDGMLSYAKQIKQNHTAVRKVAGQLHAQIKQALEEIRSDPDMSRGDADGQEEHPRIAQLSLESQST</sequence>